<reference evidence="11 12" key="1">
    <citation type="journal article" date="2015" name="Genome Announc.">
        <title>Complete Genome Sequence of Sedimenticola thiotaurini Strain SIP-G1, a Polyphosphate- and Polyhydroxyalkanoate-Accumulating Sulfur-Oxidizing Gammaproteobacterium Isolated from Salt Marsh Sediments.</title>
        <authorList>
            <person name="Flood B.E."/>
            <person name="Jones D.S."/>
            <person name="Bailey J.V."/>
        </authorList>
    </citation>
    <scope>NUCLEOTIDE SEQUENCE [LARGE SCALE GENOMIC DNA]</scope>
    <source>
        <strain evidence="11 12">SIP-G1</strain>
    </source>
</reference>
<dbReference type="InterPro" id="IPR007387">
    <property type="entry name" value="TRAP_DctQ"/>
</dbReference>
<evidence type="ECO:0000256" key="5">
    <source>
        <dbReference type="ARBA" id="ARBA00022692"/>
    </source>
</evidence>
<name>A0A0F7K3I0_9GAMM</name>
<feature type="domain" description="Tripartite ATP-independent periplasmic transporters DctQ component" evidence="10">
    <location>
        <begin position="37"/>
        <end position="168"/>
    </location>
</feature>
<keyword evidence="2 9" id="KW-0813">Transport</keyword>
<feature type="transmembrane region" description="Helical" evidence="9">
    <location>
        <begin position="99"/>
        <end position="126"/>
    </location>
</feature>
<evidence type="ECO:0000256" key="2">
    <source>
        <dbReference type="ARBA" id="ARBA00022448"/>
    </source>
</evidence>
<protein>
    <recommendedName>
        <fullName evidence="9">TRAP transporter small permease protein</fullName>
    </recommendedName>
</protein>
<dbReference type="EMBL" id="CP011412">
    <property type="protein sequence ID" value="AKH22377.1"/>
    <property type="molecule type" value="Genomic_DNA"/>
</dbReference>
<evidence type="ECO:0000256" key="7">
    <source>
        <dbReference type="ARBA" id="ARBA00023136"/>
    </source>
</evidence>
<evidence type="ECO:0000256" key="8">
    <source>
        <dbReference type="ARBA" id="ARBA00038436"/>
    </source>
</evidence>
<dbReference type="GO" id="GO:0005886">
    <property type="term" value="C:plasma membrane"/>
    <property type="evidence" value="ECO:0007669"/>
    <property type="project" value="UniProtKB-SubCell"/>
</dbReference>
<evidence type="ECO:0000313" key="12">
    <source>
        <dbReference type="Proteomes" id="UP000034410"/>
    </source>
</evidence>
<dbReference type="GO" id="GO:0022857">
    <property type="term" value="F:transmembrane transporter activity"/>
    <property type="evidence" value="ECO:0007669"/>
    <property type="project" value="UniProtKB-UniRule"/>
</dbReference>
<evidence type="ECO:0000256" key="6">
    <source>
        <dbReference type="ARBA" id="ARBA00022989"/>
    </source>
</evidence>
<dbReference type="PANTHER" id="PTHR35011:SF4">
    <property type="entry name" value="SLL1102 PROTEIN"/>
    <property type="match status" value="1"/>
</dbReference>
<accession>A0A0F7K3I0</accession>
<evidence type="ECO:0000256" key="3">
    <source>
        <dbReference type="ARBA" id="ARBA00022475"/>
    </source>
</evidence>
<dbReference type="AlphaFoldDB" id="A0A0F7K3I0"/>
<proteinExistence type="inferred from homology"/>
<keyword evidence="3" id="KW-1003">Cell membrane</keyword>
<evidence type="ECO:0000256" key="1">
    <source>
        <dbReference type="ARBA" id="ARBA00004429"/>
    </source>
</evidence>
<dbReference type="Proteomes" id="UP000034410">
    <property type="component" value="Chromosome"/>
</dbReference>
<organism evidence="11 12">
    <name type="scientific">Sedimenticola thiotaurini</name>
    <dbReference type="NCBI Taxonomy" id="1543721"/>
    <lineage>
        <taxon>Bacteria</taxon>
        <taxon>Pseudomonadati</taxon>
        <taxon>Pseudomonadota</taxon>
        <taxon>Gammaproteobacteria</taxon>
        <taxon>Chromatiales</taxon>
        <taxon>Sedimenticolaceae</taxon>
        <taxon>Sedimenticola</taxon>
    </lineage>
</organism>
<comment type="similarity">
    <text evidence="8 9">Belongs to the TRAP transporter small permease family.</text>
</comment>
<feature type="transmembrane region" description="Helical" evidence="9">
    <location>
        <begin position="61"/>
        <end position="78"/>
    </location>
</feature>
<keyword evidence="7 9" id="KW-0472">Membrane</keyword>
<keyword evidence="4 9" id="KW-0997">Cell inner membrane</keyword>
<dbReference type="KEGG" id="seds:AAY24_17575"/>
<keyword evidence="5 9" id="KW-0812">Transmembrane</keyword>
<dbReference type="PANTHER" id="PTHR35011">
    <property type="entry name" value="2,3-DIKETO-L-GULONATE TRAP TRANSPORTER SMALL PERMEASE PROTEIN YIAM"/>
    <property type="match status" value="1"/>
</dbReference>
<evidence type="ECO:0000256" key="9">
    <source>
        <dbReference type="RuleBase" id="RU369079"/>
    </source>
</evidence>
<comment type="subunit">
    <text evidence="9">The complex comprises the extracytoplasmic solute receptor protein and the two transmembrane proteins.</text>
</comment>
<evidence type="ECO:0000256" key="4">
    <source>
        <dbReference type="ARBA" id="ARBA00022519"/>
    </source>
</evidence>
<keyword evidence="6 9" id="KW-1133">Transmembrane helix</keyword>
<comment type="subcellular location">
    <subcellularLocation>
        <location evidence="1 9">Cell inner membrane</location>
        <topology evidence="1 9">Multi-pass membrane protein</topology>
    </subcellularLocation>
</comment>
<evidence type="ECO:0000313" key="11">
    <source>
        <dbReference type="EMBL" id="AKH22377.1"/>
    </source>
</evidence>
<sequence>MHELIHHVELPHTAFSRRIDKMIRVIGASISWIWLLLVAIIITNVTMRYLFGQGRVEFEEIQWHLYSIGFLLGLSYCMESDDHVRVDVLYERFSLRTKAWVELFGTLFLLLPFLILVLRFSIPFFIYSWSINEVSDAPGGLPWRWAIKSFMAIGMILLLVVSLSRLSRVTAYLFRWPKALITTPEQREG</sequence>
<feature type="transmembrane region" description="Helical" evidence="9">
    <location>
        <begin position="25"/>
        <end position="49"/>
    </location>
</feature>
<feature type="transmembrane region" description="Helical" evidence="9">
    <location>
        <begin position="146"/>
        <end position="166"/>
    </location>
</feature>
<evidence type="ECO:0000259" key="10">
    <source>
        <dbReference type="Pfam" id="PF04290"/>
    </source>
</evidence>
<comment type="function">
    <text evidence="9">Part of the tripartite ATP-independent periplasmic (TRAP) transport system.</text>
</comment>
<dbReference type="InterPro" id="IPR055348">
    <property type="entry name" value="DctQ"/>
</dbReference>
<gene>
    <name evidence="11" type="ORF">AAY24_17575</name>
</gene>
<dbReference type="Pfam" id="PF04290">
    <property type="entry name" value="DctQ"/>
    <property type="match status" value="1"/>
</dbReference>
<keyword evidence="12" id="KW-1185">Reference proteome</keyword>